<keyword evidence="6" id="KW-1185">Reference proteome</keyword>
<dbReference type="Proteomes" id="UP001138540">
    <property type="component" value="Unassembled WGS sequence"/>
</dbReference>
<dbReference type="PANTHER" id="PTHR44688:SF16">
    <property type="entry name" value="DNA-BINDING TRANSCRIPTIONAL ACTIVATOR DEVR_DOSR"/>
    <property type="match status" value="1"/>
</dbReference>
<keyword evidence="3" id="KW-0804">Transcription</keyword>
<dbReference type="PANTHER" id="PTHR44688">
    <property type="entry name" value="DNA-BINDING TRANSCRIPTIONAL ACTIVATOR DEVR_DOSR"/>
    <property type="match status" value="1"/>
</dbReference>
<evidence type="ECO:0000313" key="6">
    <source>
        <dbReference type="Proteomes" id="UP001138540"/>
    </source>
</evidence>
<sequence length="258" mass="28950">MTEVRRIDGHMVEPAVLKPFAAAVDLLGSDRFYRTLSGSLGVLVDRFYLIDGSTRSEPLIMQTELDKPVVNGSTYVKLFLPNDPLQLAIDSVKDDDTILCLKVAPCDIVVPAYRSMLERASVVERVSFIRKLGRNGWRCMTVVRRKTSGRFTERELSLLGSAYRLLTPLVDRHRSLIGEVVENRADRIAELEERFGQRYPALTPREREVCARAAMGISVEGCALDLGIAASSVLTYRKRAYQRLGISSAYELARLVLR</sequence>
<dbReference type="Gene3D" id="1.10.10.10">
    <property type="entry name" value="Winged helix-like DNA-binding domain superfamily/Winged helix DNA-binding domain"/>
    <property type="match status" value="1"/>
</dbReference>
<gene>
    <name evidence="5" type="ORF">HNP60_001450</name>
</gene>
<evidence type="ECO:0000259" key="4">
    <source>
        <dbReference type="PROSITE" id="PS50043"/>
    </source>
</evidence>
<dbReference type="InterPro" id="IPR000792">
    <property type="entry name" value="Tscrpt_reg_LuxR_C"/>
</dbReference>
<dbReference type="EMBL" id="JACHKA010000001">
    <property type="protein sequence ID" value="MBB5985476.1"/>
    <property type="molecule type" value="Genomic_DNA"/>
</dbReference>
<dbReference type="GO" id="GO:0003677">
    <property type="term" value="F:DNA binding"/>
    <property type="evidence" value="ECO:0007669"/>
    <property type="project" value="UniProtKB-KW"/>
</dbReference>
<name>A0ABR6NEI2_9SPHN</name>
<reference evidence="5 6" key="1">
    <citation type="submission" date="2020-08" db="EMBL/GenBank/DDBJ databases">
        <title>Exploring microbial biodiversity for novel pathways involved in the catabolism of aromatic compounds derived from lignin.</title>
        <authorList>
            <person name="Elkins J."/>
        </authorList>
    </citation>
    <scope>NUCLEOTIDE SEQUENCE [LARGE SCALE GENOMIC DNA]</scope>
    <source>
        <strain evidence="5 6">B1D3A</strain>
    </source>
</reference>
<dbReference type="SMART" id="SM00421">
    <property type="entry name" value="HTH_LUXR"/>
    <property type="match status" value="1"/>
</dbReference>
<protein>
    <submittedName>
        <fullName evidence="5">DNA-binding CsgD family transcriptional regulator</fullName>
    </submittedName>
</protein>
<proteinExistence type="predicted"/>
<keyword evidence="2 5" id="KW-0238">DNA-binding</keyword>
<dbReference type="PROSITE" id="PS50043">
    <property type="entry name" value="HTH_LUXR_2"/>
    <property type="match status" value="1"/>
</dbReference>
<dbReference type="InterPro" id="IPR036388">
    <property type="entry name" value="WH-like_DNA-bd_sf"/>
</dbReference>
<dbReference type="SUPFAM" id="SSF46894">
    <property type="entry name" value="C-terminal effector domain of the bipartite response regulators"/>
    <property type="match status" value="1"/>
</dbReference>
<evidence type="ECO:0000313" key="5">
    <source>
        <dbReference type="EMBL" id="MBB5985476.1"/>
    </source>
</evidence>
<keyword evidence="1" id="KW-0805">Transcription regulation</keyword>
<evidence type="ECO:0000256" key="1">
    <source>
        <dbReference type="ARBA" id="ARBA00023015"/>
    </source>
</evidence>
<comment type="caution">
    <text evidence="5">The sequence shown here is derived from an EMBL/GenBank/DDBJ whole genome shotgun (WGS) entry which is preliminary data.</text>
</comment>
<accession>A0ABR6NEI2</accession>
<feature type="domain" description="HTH luxR-type" evidence="4">
    <location>
        <begin position="195"/>
        <end position="258"/>
    </location>
</feature>
<evidence type="ECO:0000256" key="2">
    <source>
        <dbReference type="ARBA" id="ARBA00023125"/>
    </source>
</evidence>
<dbReference type="Pfam" id="PF00196">
    <property type="entry name" value="GerE"/>
    <property type="match status" value="1"/>
</dbReference>
<dbReference type="InterPro" id="IPR016032">
    <property type="entry name" value="Sig_transdc_resp-reg_C-effctor"/>
</dbReference>
<organism evidence="5 6">
    <name type="scientific">Sphingobium lignivorans</name>
    <dbReference type="NCBI Taxonomy" id="2735886"/>
    <lineage>
        <taxon>Bacteria</taxon>
        <taxon>Pseudomonadati</taxon>
        <taxon>Pseudomonadota</taxon>
        <taxon>Alphaproteobacteria</taxon>
        <taxon>Sphingomonadales</taxon>
        <taxon>Sphingomonadaceae</taxon>
        <taxon>Sphingobium</taxon>
    </lineage>
</organism>
<evidence type="ECO:0000256" key="3">
    <source>
        <dbReference type="ARBA" id="ARBA00023163"/>
    </source>
</evidence>
<dbReference type="RefSeq" id="WP_184151937.1">
    <property type="nucleotide sequence ID" value="NZ_JACHKA010000001.1"/>
</dbReference>